<reference evidence="8" key="1">
    <citation type="journal article" date="2019" name="Int. J. Syst. Evol. Microbiol.">
        <title>The Global Catalogue of Microorganisms (GCM) 10K type strain sequencing project: providing services to taxonomists for standard genome sequencing and annotation.</title>
        <authorList>
            <consortium name="The Broad Institute Genomics Platform"/>
            <consortium name="The Broad Institute Genome Sequencing Center for Infectious Disease"/>
            <person name="Wu L."/>
            <person name="Ma J."/>
        </authorList>
    </citation>
    <scope>NUCLEOTIDE SEQUENCE [LARGE SCALE GENOMIC DNA]</scope>
    <source>
        <strain evidence="8">KACC 12508</strain>
    </source>
</reference>
<sequence length="404" mass="44147">MFVSSIFHRFSLLAILALTAPMTLSEPLTPLSTAVDAAWQRSPLARTLEARRDESLAGRQSAQSWIAGSPTVGLSQRSDRWNNQNGFRETEVSVSAPIWLPGQKSAREALANISSDELDAQIINTRLLIAGEVREQLWAVAAAREELAEAQDHQRHLDALAADVMRRVKAGDLARSDGLLAQQEVLAAKNAITAAQNRLHISMARYMTLTGQQNIPVPEPEPIAMAMQEPHPKMLFAQKSMQRSQTSLKTVRATRSDPPTVGLLMRRQQDGFATSSNQSVGIAVQIPFGTDARNRPLETAALTRIETSKAEAAQAESMLLSDIELARQQLLASKQGLEAATERVALTREHTELIAKAFRLGERGLNELLRSRAISHEADVAARQQRVAVGLAHARLNQALGIIP</sequence>
<accession>A0ABW2IEQ3</accession>
<evidence type="ECO:0000256" key="6">
    <source>
        <dbReference type="SAM" id="SignalP"/>
    </source>
</evidence>
<evidence type="ECO:0000256" key="5">
    <source>
        <dbReference type="ARBA" id="ARBA00023237"/>
    </source>
</evidence>
<keyword evidence="6" id="KW-0732">Signal</keyword>
<evidence type="ECO:0000313" key="8">
    <source>
        <dbReference type="Proteomes" id="UP001596542"/>
    </source>
</evidence>
<keyword evidence="3" id="KW-0812">Transmembrane</keyword>
<keyword evidence="5" id="KW-0998">Cell outer membrane</keyword>
<organism evidence="7 8">
    <name type="scientific">Herminiimonas glaciei</name>
    <dbReference type="NCBI Taxonomy" id="523788"/>
    <lineage>
        <taxon>Bacteria</taxon>
        <taxon>Pseudomonadati</taxon>
        <taxon>Pseudomonadota</taxon>
        <taxon>Betaproteobacteria</taxon>
        <taxon>Burkholderiales</taxon>
        <taxon>Oxalobacteraceae</taxon>
        <taxon>Herminiimonas</taxon>
    </lineage>
</organism>
<evidence type="ECO:0000313" key="7">
    <source>
        <dbReference type="EMBL" id="MFC7289325.1"/>
    </source>
</evidence>
<dbReference type="Gene3D" id="1.20.1600.10">
    <property type="entry name" value="Outer membrane efflux proteins (OEP)"/>
    <property type="match status" value="1"/>
</dbReference>
<keyword evidence="2" id="KW-1134">Transmembrane beta strand</keyword>
<feature type="signal peptide" evidence="6">
    <location>
        <begin position="1"/>
        <end position="25"/>
    </location>
</feature>
<protein>
    <submittedName>
        <fullName evidence="7">TolC family protein</fullName>
    </submittedName>
</protein>
<dbReference type="EMBL" id="JBHTBU010000002">
    <property type="protein sequence ID" value="MFC7289325.1"/>
    <property type="molecule type" value="Genomic_DNA"/>
</dbReference>
<dbReference type="PANTHER" id="PTHR30026:SF20">
    <property type="entry name" value="OUTER MEMBRANE PROTEIN TOLC"/>
    <property type="match status" value="1"/>
</dbReference>
<keyword evidence="8" id="KW-1185">Reference proteome</keyword>
<comment type="subcellular location">
    <subcellularLocation>
        <location evidence="1">Cell outer membrane</location>
    </subcellularLocation>
</comment>
<dbReference type="Proteomes" id="UP001596542">
    <property type="component" value="Unassembled WGS sequence"/>
</dbReference>
<feature type="chain" id="PRO_5046518671" evidence="6">
    <location>
        <begin position="26"/>
        <end position="404"/>
    </location>
</feature>
<evidence type="ECO:0000256" key="1">
    <source>
        <dbReference type="ARBA" id="ARBA00004442"/>
    </source>
</evidence>
<evidence type="ECO:0000256" key="2">
    <source>
        <dbReference type="ARBA" id="ARBA00022452"/>
    </source>
</evidence>
<evidence type="ECO:0000256" key="3">
    <source>
        <dbReference type="ARBA" id="ARBA00022692"/>
    </source>
</evidence>
<comment type="caution">
    <text evidence="7">The sequence shown here is derived from an EMBL/GenBank/DDBJ whole genome shotgun (WGS) entry which is preliminary data.</text>
</comment>
<dbReference type="SUPFAM" id="SSF56954">
    <property type="entry name" value="Outer membrane efflux proteins (OEP)"/>
    <property type="match status" value="1"/>
</dbReference>
<dbReference type="RefSeq" id="WP_382272643.1">
    <property type="nucleotide sequence ID" value="NZ_JBHTBU010000002.1"/>
</dbReference>
<gene>
    <name evidence="7" type="ORF">ACFQPC_14855</name>
</gene>
<keyword evidence="4" id="KW-0472">Membrane</keyword>
<dbReference type="InterPro" id="IPR051906">
    <property type="entry name" value="TolC-like"/>
</dbReference>
<dbReference type="PANTHER" id="PTHR30026">
    <property type="entry name" value="OUTER MEMBRANE PROTEIN TOLC"/>
    <property type="match status" value="1"/>
</dbReference>
<evidence type="ECO:0000256" key="4">
    <source>
        <dbReference type="ARBA" id="ARBA00023136"/>
    </source>
</evidence>
<name>A0ABW2IEQ3_9BURK</name>
<proteinExistence type="predicted"/>